<keyword evidence="4 5" id="KW-0173">Coenzyme A biosynthesis</keyword>
<dbReference type="Gene3D" id="3.40.50.300">
    <property type="entry name" value="P-loop containing nucleotide triphosphate hydrolases"/>
    <property type="match status" value="1"/>
</dbReference>
<dbReference type="GO" id="GO:0005737">
    <property type="term" value="C:cytoplasm"/>
    <property type="evidence" value="ECO:0007669"/>
    <property type="project" value="UniProtKB-SubCell"/>
</dbReference>
<gene>
    <name evidence="5" type="primary">coaE</name>
    <name evidence="7" type="ORF">LX73_0765</name>
</gene>
<dbReference type="UniPathway" id="UPA00241">
    <property type="reaction ID" value="UER00356"/>
</dbReference>
<protein>
    <recommendedName>
        <fullName evidence="5 6">Dephospho-CoA kinase</fullName>
        <ecNumber evidence="5 6">2.7.1.24</ecNumber>
    </recommendedName>
    <alternativeName>
        <fullName evidence="5">Dephosphocoenzyme A kinase</fullName>
    </alternativeName>
</protein>
<evidence type="ECO:0000256" key="1">
    <source>
        <dbReference type="ARBA" id="ARBA00009018"/>
    </source>
</evidence>
<comment type="function">
    <text evidence="5">Catalyzes the phosphorylation of the 3'-hydroxyl group of dephosphocoenzyme A to form coenzyme A.</text>
</comment>
<sequence length="197" mass="22447">MMTVVGITGGIGSGKSTVCKIWQSLGARLLNADALAKELMNTDPEIKQQLVDKFGTDSFHENGSLNRDHLAKEAFEKNRVEELNAIVHPKIPQAVQYKIQQAQTDGINVFVYEAALLLDNLRPKQMDVVVLVLADRQKRLERVQQRDGSREQEILQRMEKQRNFEESVHEADYVIRNNGTLQELESKAKDLYQNFLP</sequence>
<dbReference type="GO" id="GO:0005524">
    <property type="term" value="F:ATP binding"/>
    <property type="evidence" value="ECO:0007669"/>
    <property type="project" value="UniProtKB-UniRule"/>
</dbReference>
<dbReference type="NCBIfam" id="TIGR00152">
    <property type="entry name" value="dephospho-CoA kinase"/>
    <property type="match status" value="1"/>
</dbReference>
<keyword evidence="5" id="KW-0808">Transferase</keyword>
<dbReference type="SUPFAM" id="SSF52540">
    <property type="entry name" value="P-loop containing nucleoside triphosphate hydrolases"/>
    <property type="match status" value="1"/>
</dbReference>
<keyword evidence="2 5" id="KW-0547">Nucleotide-binding</keyword>
<evidence type="ECO:0000256" key="3">
    <source>
        <dbReference type="ARBA" id="ARBA00022840"/>
    </source>
</evidence>
<comment type="caution">
    <text evidence="7">The sequence shown here is derived from an EMBL/GenBank/DDBJ whole genome shotgun (WGS) entry which is preliminary data.</text>
</comment>
<proteinExistence type="inferred from homology"/>
<dbReference type="EC" id="2.7.1.24" evidence="5 6"/>
<keyword evidence="8" id="KW-1185">Reference proteome</keyword>
<keyword evidence="5 7" id="KW-0418">Kinase</keyword>
<dbReference type="Proteomes" id="UP000324595">
    <property type="component" value="Unassembled WGS sequence"/>
</dbReference>
<dbReference type="HAMAP" id="MF_00376">
    <property type="entry name" value="Dephospho_CoA_kinase"/>
    <property type="match status" value="1"/>
</dbReference>
<keyword evidence="5" id="KW-0963">Cytoplasm</keyword>
<evidence type="ECO:0000256" key="5">
    <source>
        <dbReference type="HAMAP-Rule" id="MF_00376"/>
    </source>
</evidence>
<comment type="subcellular location">
    <subcellularLocation>
        <location evidence="5">Cytoplasm</location>
    </subcellularLocation>
</comment>
<comment type="pathway">
    <text evidence="5">Cofactor biosynthesis; coenzyme A biosynthesis; CoA from (R)-pantothenate: step 5/5.</text>
</comment>
<dbReference type="EMBL" id="VNHY01000001">
    <property type="protein sequence ID" value="TYP95460.1"/>
    <property type="molecule type" value="Genomic_DNA"/>
</dbReference>
<evidence type="ECO:0000256" key="4">
    <source>
        <dbReference type="ARBA" id="ARBA00022993"/>
    </source>
</evidence>
<keyword evidence="3 5" id="KW-0067">ATP-binding</keyword>
<dbReference type="OrthoDB" id="9812943at2"/>
<evidence type="ECO:0000313" key="7">
    <source>
        <dbReference type="EMBL" id="TYP95460.1"/>
    </source>
</evidence>
<organism evidence="7 8">
    <name type="scientific">Fodinibius salinus</name>
    <dbReference type="NCBI Taxonomy" id="860790"/>
    <lineage>
        <taxon>Bacteria</taxon>
        <taxon>Pseudomonadati</taxon>
        <taxon>Balneolota</taxon>
        <taxon>Balneolia</taxon>
        <taxon>Balneolales</taxon>
        <taxon>Balneolaceae</taxon>
        <taxon>Fodinibius</taxon>
    </lineage>
</organism>
<dbReference type="GO" id="GO:0015937">
    <property type="term" value="P:coenzyme A biosynthetic process"/>
    <property type="evidence" value="ECO:0007669"/>
    <property type="project" value="UniProtKB-UniRule"/>
</dbReference>
<dbReference type="PANTHER" id="PTHR10695">
    <property type="entry name" value="DEPHOSPHO-COA KINASE-RELATED"/>
    <property type="match status" value="1"/>
</dbReference>
<dbReference type="RefSeq" id="WP_148898128.1">
    <property type="nucleotide sequence ID" value="NZ_VNHY01000001.1"/>
</dbReference>
<reference evidence="7 8" key="1">
    <citation type="submission" date="2019-07" db="EMBL/GenBank/DDBJ databases">
        <title>Genomic Encyclopedia of Archaeal and Bacterial Type Strains, Phase II (KMG-II): from individual species to whole genera.</title>
        <authorList>
            <person name="Goeker M."/>
        </authorList>
    </citation>
    <scope>NUCLEOTIDE SEQUENCE [LARGE SCALE GENOMIC DNA]</scope>
    <source>
        <strain evidence="7 8">DSM 21935</strain>
    </source>
</reference>
<dbReference type="GO" id="GO:0004140">
    <property type="term" value="F:dephospho-CoA kinase activity"/>
    <property type="evidence" value="ECO:0007669"/>
    <property type="project" value="UniProtKB-UniRule"/>
</dbReference>
<dbReference type="PROSITE" id="PS51219">
    <property type="entry name" value="DPCK"/>
    <property type="match status" value="1"/>
</dbReference>
<evidence type="ECO:0000313" key="8">
    <source>
        <dbReference type="Proteomes" id="UP000324595"/>
    </source>
</evidence>
<dbReference type="PANTHER" id="PTHR10695:SF46">
    <property type="entry name" value="BIFUNCTIONAL COENZYME A SYNTHASE-RELATED"/>
    <property type="match status" value="1"/>
</dbReference>
<comment type="similarity">
    <text evidence="1 5">Belongs to the CoaE family.</text>
</comment>
<dbReference type="InterPro" id="IPR001977">
    <property type="entry name" value="Depp_CoAkinase"/>
</dbReference>
<dbReference type="Pfam" id="PF01121">
    <property type="entry name" value="CoaE"/>
    <property type="match status" value="1"/>
</dbReference>
<evidence type="ECO:0000256" key="6">
    <source>
        <dbReference type="NCBIfam" id="TIGR00152"/>
    </source>
</evidence>
<feature type="binding site" evidence="5">
    <location>
        <begin position="12"/>
        <end position="17"/>
    </location>
    <ligand>
        <name>ATP</name>
        <dbReference type="ChEBI" id="CHEBI:30616"/>
    </ligand>
</feature>
<evidence type="ECO:0000256" key="2">
    <source>
        <dbReference type="ARBA" id="ARBA00022741"/>
    </source>
</evidence>
<dbReference type="InterPro" id="IPR027417">
    <property type="entry name" value="P-loop_NTPase"/>
</dbReference>
<name>A0A5D3YNF8_9BACT</name>
<comment type="catalytic activity">
    <reaction evidence="5">
        <text>3'-dephospho-CoA + ATP = ADP + CoA + H(+)</text>
        <dbReference type="Rhea" id="RHEA:18245"/>
        <dbReference type="ChEBI" id="CHEBI:15378"/>
        <dbReference type="ChEBI" id="CHEBI:30616"/>
        <dbReference type="ChEBI" id="CHEBI:57287"/>
        <dbReference type="ChEBI" id="CHEBI:57328"/>
        <dbReference type="ChEBI" id="CHEBI:456216"/>
        <dbReference type="EC" id="2.7.1.24"/>
    </reaction>
</comment>
<dbReference type="AlphaFoldDB" id="A0A5D3YNF8"/>
<dbReference type="CDD" id="cd02022">
    <property type="entry name" value="DPCK"/>
    <property type="match status" value="1"/>
</dbReference>
<accession>A0A5D3YNF8</accession>